<reference evidence="5 6" key="1">
    <citation type="journal article" date="2012" name="Extremophiles">
        <title>Thermotomaculum hydrothermale gen. nov., sp. nov., a novel heterotrophic thermophile within the phylum Acidobacteria from a deep-sea hydrothermal vent chimney in the Southern Okinawa Trough.</title>
        <authorList>
            <person name="Izumi H."/>
            <person name="Nunoura T."/>
            <person name="Miyazaki M."/>
            <person name="Mino S."/>
            <person name="Toki T."/>
            <person name="Takai K."/>
            <person name="Sako Y."/>
            <person name="Sawabe T."/>
            <person name="Nakagawa S."/>
        </authorList>
    </citation>
    <scope>NUCLEOTIDE SEQUENCE [LARGE SCALE GENOMIC DNA]</scope>
    <source>
        <strain evidence="5 6">AC55</strain>
    </source>
</reference>
<dbReference type="Proteomes" id="UP000595564">
    <property type="component" value="Chromosome"/>
</dbReference>
<dbReference type="Gene3D" id="3.30.1120.40">
    <property type="entry name" value="Stage V sporulation protein G"/>
    <property type="match status" value="1"/>
</dbReference>
<accession>A0A7R6PTA7</accession>
<evidence type="ECO:0000256" key="1">
    <source>
        <dbReference type="ARBA" id="ARBA00022618"/>
    </source>
</evidence>
<feature type="compositionally biased region" description="Basic and acidic residues" evidence="4">
    <location>
        <begin position="89"/>
        <end position="115"/>
    </location>
</feature>
<name>A0A7R6PTA7_9BACT</name>
<evidence type="ECO:0000256" key="4">
    <source>
        <dbReference type="SAM" id="MobiDB-lite"/>
    </source>
</evidence>
<dbReference type="InterPro" id="IPR007170">
    <property type="entry name" value="SpoVG"/>
</dbReference>
<proteinExistence type="predicted"/>
<dbReference type="PANTHER" id="PTHR38429:SF1">
    <property type="entry name" value="SEPTATION PROTEIN SPOVG-RELATED"/>
    <property type="match status" value="1"/>
</dbReference>
<protein>
    <submittedName>
        <fullName evidence="5">Regulatory protein SpoVG</fullName>
    </submittedName>
</protein>
<dbReference type="EMBL" id="AP017470">
    <property type="protein sequence ID" value="BBB32247.1"/>
    <property type="molecule type" value="Genomic_DNA"/>
</dbReference>
<dbReference type="SUPFAM" id="SSF160537">
    <property type="entry name" value="SpoVG-like"/>
    <property type="match status" value="1"/>
</dbReference>
<dbReference type="GO" id="GO:0000917">
    <property type="term" value="P:division septum assembly"/>
    <property type="evidence" value="ECO:0007669"/>
    <property type="project" value="UniProtKB-KW"/>
</dbReference>
<evidence type="ECO:0000256" key="3">
    <source>
        <dbReference type="ARBA" id="ARBA00023306"/>
    </source>
</evidence>
<dbReference type="PANTHER" id="PTHR38429">
    <property type="entry name" value="SEPTATION PROTEIN SPOVG-RELATED"/>
    <property type="match status" value="1"/>
</dbReference>
<dbReference type="AlphaFoldDB" id="A0A7R6PTA7"/>
<dbReference type="GO" id="GO:0030435">
    <property type="term" value="P:sporulation resulting in formation of a cellular spore"/>
    <property type="evidence" value="ECO:0007669"/>
    <property type="project" value="InterPro"/>
</dbReference>
<gene>
    <name evidence="5" type="primary">spoVG</name>
    <name evidence="5" type="ORF">TTHT_0675</name>
</gene>
<feature type="region of interest" description="Disordered" evidence="4">
    <location>
        <begin position="89"/>
        <end position="126"/>
    </location>
</feature>
<dbReference type="KEGG" id="thyd:TTHT_0675"/>
<evidence type="ECO:0000313" key="6">
    <source>
        <dbReference type="Proteomes" id="UP000595564"/>
    </source>
</evidence>
<evidence type="ECO:0000313" key="5">
    <source>
        <dbReference type="EMBL" id="BBB32247.1"/>
    </source>
</evidence>
<dbReference type="InterPro" id="IPR036751">
    <property type="entry name" value="SpoVG_sf"/>
</dbReference>
<keyword evidence="1" id="KW-0132">Cell division</keyword>
<keyword evidence="3" id="KW-0131">Cell cycle</keyword>
<sequence length="126" mass="14304">MQVTEVKITPVNNVSKLKGFASVVFDNCFIVTDIKIIQTPNGAFLSMPSKKSRNGKFRDVAHPLNMDTRLMIENKVFEEFEKVTGEKLERRKAVDSTEEQKATEEVEQAEEKVDTSDLLTAKEFGY</sequence>
<evidence type="ECO:0000256" key="2">
    <source>
        <dbReference type="ARBA" id="ARBA00023210"/>
    </source>
</evidence>
<dbReference type="Pfam" id="PF04026">
    <property type="entry name" value="SpoVG"/>
    <property type="match status" value="1"/>
</dbReference>
<keyword evidence="6" id="KW-1185">Reference proteome</keyword>
<organism evidence="5 6">
    <name type="scientific">Thermotomaculum hydrothermale</name>
    <dbReference type="NCBI Taxonomy" id="981385"/>
    <lineage>
        <taxon>Bacteria</taxon>
        <taxon>Pseudomonadati</taxon>
        <taxon>Acidobacteriota</taxon>
        <taxon>Holophagae</taxon>
        <taxon>Thermotomaculales</taxon>
        <taxon>Thermotomaculaceae</taxon>
        <taxon>Thermotomaculum</taxon>
    </lineage>
</organism>
<keyword evidence="2" id="KW-0717">Septation</keyword>